<dbReference type="FunFam" id="2.60.120.380:FF:000003">
    <property type="entry name" value="Calpain 5"/>
    <property type="match status" value="1"/>
</dbReference>
<dbReference type="InterPro" id="IPR000169">
    <property type="entry name" value="Pept_cys_AS"/>
</dbReference>
<dbReference type="SUPFAM" id="SSF49758">
    <property type="entry name" value="Calpain large subunit, middle domain (domain III)"/>
    <property type="match status" value="1"/>
</dbReference>
<dbReference type="FunFam" id="2.60.40.150:FF:000136">
    <property type="entry name" value="Calpain 5"/>
    <property type="match status" value="1"/>
</dbReference>
<keyword evidence="3 8" id="KW-0645">Protease</keyword>
<dbReference type="PROSITE" id="PS50004">
    <property type="entry name" value="C2"/>
    <property type="match status" value="1"/>
</dbReference>
<dbReference type="EMBL" id="AAPE02022780">
    <property type="status" value="NOT_ANNOTATED_CDS"/>
    <property type="molecule type" value="Genomic_DNA"/>
</dbReference>
<dbReference type="STRING" id="59463.ENSMLUP00000001084"/>
<dbReference type="InterPro" id="IPR033884">
    <property type="entry name" value="C2_Calpain"/>
</dbReference>
<dbReference type="PANTHER" id="PTHR10183:SF402">
    <property type="entry name" value="CALPAIN-5"/>
    <property type="match status" value="1"/>
</dbReference>
<dbReference type="InterPro" id="IPR022684">
    <property type="entry name" value="Calpain_cysteine_protease"/>
</dbReference>
<name>G1NV09_MYOLU</name>
<evidence type="ECO:0000256" key="5">
    <source>
        <dbReference type="ARBA" id="ARBA00022807"/>
    </source>
</evidence>
<dbReference type="CDD" id="cd00214">
    <property type="entry name" value="Calpain_III"/>
    <property type="match status" value="1"/>
</dbReference>
<dbReference type="PROSITE" id="PS50203">
    <property type="entry name" value="CALPAIN_CAT"/>
    <property type="match status" value="1"/>
</dbReference>
<evidence type="ECO:0000256" key="7">
    <source>
        <dbReference type="PIRSR" id="PIRSR622684-1"/>
    </source>
</evidence>
<dbReference type="InterPro" id="IPR035892">
    <property type="entry name" value="C2_domain_sf"/>
</dbReference>
<evidence type="ECO:0000256" key="8">
    <source>
        <dbReference type="PROSITE-ProRule" id="PRU00239"/>
    </source>
</evidence>
<feature type="domain" description="C2" evidence="9">
    <location>
        <begin position="499"/>
        <end position="614"/>
    </location>
</feature>
<dbReference type="SMART" id="SM00720">
    <property type="entry name" value="calpain_III"/>
    <property type="match status" value="1"/>
</dbReference>
<evidence type="ECO:0000313" key="11">
    <source>
        <dbReference type="Ensembl" id="ENSMLUP00000001084.2"/>
    </source>
</evidence>
<evidence type="ECO:0000256" key="3">
    <source>
        <dbReference type="ARBA" id="ARBA00022670"/>
    </source>
</evidence>
<feature type="active site" evidence="7 8">
    <location>
        <position position="285"/>
    </location>
</feature>
<dbReference type="Gene3D" id="3.90.70.10">
    <property type="entry name" value="Cysteine proteinases"/>
    <property type="match status" value="1"/>
</dbReference>
<dbReference type="Gene3D" id="2.60.40.150">
    <property type="entry name" value="C2 domain"/>
    <property type="match status" value="1"/>
</dbReference>
<dbReference type="PRINTS" id="PR00704">
    <property type="entry name" value="CALPAIN"/>
</dbReference>
<dbReference type="EMBL" id="AAPE02022782">
    <property type="status" value="NOT_ANNOTATED_CDS"/>
    <property type="molecule type" value="Genomic_DNA"/>
</dbReference>
<dbReference type="FunCoup" id="G1NV09">
    <property type="interactions" value="211"/>
</dbReference>
<accession>G1NV09</accession>
<comment type="function">
    <text evidence="1">Calcium-regulated non-lysosomal thiol-protease.</text>
</comment>
<dbReference type="InterPro" id="IPR001300">
    <property type="entry name" value="Peptidase_C2_calpain_cat"/>
</dbReference>
<reference evidence="11" key="3">
    <citation type="submission" date="2025-09" db="UniProtKB">
        <authorList>
            <consortium name="Ensembl"/>
        </authorList>
    </citation>
    <scope>IDENTIFICATION</scope>
</reference>
<dbReference type="SUPFAM" id="SSF54001">
    <property type="entry name" value="Cysteine proteinases"/>
    <property type="match status" value="1"/>
</dbReference>
<dbReference type="GO" id="GO:0006508">
    <property type="term" value="P:proteolysis"/>
    <property type="evidence" value="ECO:0007669"/>
    <property type="project" value="UniProtKB-KW"/>
</dbReference>
<dbReference type="Pfam" id="PF00168">
    <property type="entry name" value="C2"/>
    <property type="match status" value="1"/>
</dbReference>
<feature type="domain" description="Calpain catalytic" evidence="10">
    <location>
        <begin position="32"/>
        <end position="341"/>
    </location>
</feature>
<evidence type="ECO:0000259" key="10">
    <source>
        <dbReference type="PROSITE" id="PS50203"/>
    </source>
</evidence>
<dbReference type="GO" id="GO:0045202">
    <property type="term" value="C:synapse"/>
    <property type="evidence" value="ECO:0007669"/>
    <property type="project" value="Ensembl"/>
</dbReference>
<dbReference type="HOGENOM" id="CLU_010982_3_2_1"/>
<dbReference type="InterPro" id="IPR033883">
    <property type="entry name" value="C2_III"/>
</dbReference>
<evidence type="ECO:0000313" key="12">
    <source>
        <dbReference type="Proteomes" id="UP000001074"/>
    </source>
</evidence>
<dbReference type="InterPro" id="IPR036213">
    <property type="entry name" value="Calpain_III_sf"/>
</dbReference>
<dbReference type="Gene3D" id="2.60.120.380">
    <property type="match status" value="1"/>
</dbReference>
<feature type="active site" evidence="7 8">
    <location>
        <position position="253"/>
    </location>
</feature>
<dbReference type="InterPro" id="IPR022683">
    <property type="entry name" value="Calpain_III"/>
</dbReference>
<dbReference type="AlphaFoldDB" id="G1NV09"/>
<keyword evidence="4 8" id="KW-0378">Hydrolase</keyword>
<protein>
    <recommendedName>
        <fullName evidence="6">Calpain-5</fullName>
    </recommendedName>
</protein>
<dbReference type="SMART" id="SM00239">
    <property type="entry name" value="C2"/>
    <property type="match status" value="1"/>
</dbReference>
<dbReference type="InterPro" id="IPR038765">
    <property type="entry name" value="Papain-like_cys_pep_sf"/>
</dbReference>
<dbReference type="GeneTree" id="ENSGT00940000156536"/>
<keyword evidence="12" id="KW-1185">Reference proteome</keyword>
<dbReference type="SMART" id="SM00230">
    <property type="entry name" value="CysPc"/>
    <property type="match status" value="1"/>
</dbReference>
<dbReference type="InParanoid" id="G1NV09"/>
<comment type="similarity">
    <text evidence="2">Belongs to the peptidase C2 family.</text>
</comment>
<dbReference type="GO" id="GO:0005737">
    <property type="term" value="C:cytoplasm"/>
    <property type="evidence" value="ECO:0007669"/>
    <property type="project" value="TreeGrafter"/>
</dbReference>
<evidence type="ECO:0000256" key="6">
    <source>
        <dbReference type="ARBA" id="ARBA00068853"/>
    </source>
</evidence>
<evidence type="ECO:0000256" key="2">
    <source>
        <dbReference type="ARBA" id="ARBA00007623"/>
    </source>
</evidence>
<dbReference type="EMBL" id="AAPE02022779">
    <property type="status" value="NOT_ANNOTATED_CDS"/>
    <property type="molecule type" value="Genomic_DNA"/>
</dbReference>
<dbReference type="eggNOG" id="KOG0045">
    <property type="taxonomic scope" value="Eukaryota"/>
</dbReference>
<dbReference type="Ensembl" id="ENSMLUT00000001184.2">
    <property type="protein sequence ID" value="ENSMLUP00000001084.2"/>
    <property type="gene ID" value="ENSMLUG00000001183.2"/>
</dbReference>
<dbReference type="EMBL" id="AAPE02022781">
    <property type="status" value="NOT_ANNOTATED_CDS"/>
    <property type="molecule type" value="Genomic_DNA"/>
</dbReference>
<feature type="active site" evidence="7 8">
    <location>
        <position position="87"/>
    </location>
</feature>
<dbReference type="EMBL" id="AAPE02022777">
    <property type="status" value="NOT_ANNOTATED_CDS"/>
    <property type="molecule type" value="Genomic_DNA"/>
</dbReference>
<dbReference type="CDD" id="cd04046">
    <property type="entry name" value="C2_Calpain"/>
    <property type="match status" value="1"/>
</dbReference>
<dbReference type="GO" id="GO:0004198">
    <property type="term" value="F:calcium-dependent cysteine-type endopeptidase activity"/>
    <property type="evidence" value="ECO:0007669"/>
    <property type="project" value="InterPro"/>
</dbReference>
<evidence type="ECO:0000256" key="4">
    <source>
        <dbReference type="ARBA" id="ARBA00022801"/>
    </source>
</evidence>
<dbReference type="PANTHER" id="PTHR10183">
    <property type="entry name" value="CALPAIN"/>
    <property type="match status" value="1"/>
</dbReference>
<reference evidence="11 12" key="1">
    <citation type="journal article" date="2011" name="Nature">
        <title>A high-resolution map of human evolutionary constraint using 29 mammals.</title>
        <authorList>
            <person name="Lindblad-Toh K."/>
            <person name="Garber M."/>
            <person name="Zuk O."/>
            <person name="Lin M.F."/>
            <person name="Parker B.J."/>
            <person name="Washietl S."/>
            <person name="Kheradpour P."/>
            <person name="Ernst J."/>
            <person name="Jordan G."/>
            <person name="Mauceli E."/>
            <person name="Ward L.D."/>
            <person name="Lowe C.B."/>
            <person name="Holloway A.K."/>
            <person name="Clamp M."/>
            <person name="Gnerre S."/>
            <person name="Alfoldi J."/>
            <person name="Beal K."/>
            <person name="Chang J."/>
            <person name="Clawson H."/>
            <person name="Cuff J."/>
            <person name="Di Palma F."/>
            <person name="Fitzgerald S."/>
            <person name="Flicek P."/>
            <person name="Guttman M."/>
            <person name="Hubisz M.J."/>
            <person name="Jaffe D.B."/>
            <person name="Jungreis I."/>
            <person name="Kent W.J."/>
            <person name="Kostka D."/>
            <person name="Lara M."/>
            <person name="Martins A.L."/>
            <person name="Massingham T."/>
            <person name="Moltke I."/>
            <person name="Raney B.J."/>
            <person name="Rasmussen M.D."/>
            <person name="Robinson J."/>
            <person name="Stark A."/>
            <person name="Vilella A.J."/>
            <person name="Wen J."/>
            <person name="Xie X."/>
            <person name="Zody M.C."/>
            <person name="Baldwin J."/>
            <person name="Bloom T."/>
            <person name="Chin C.W."/>
            <person name="Heiman D."/>
            <person name="Nicol R."/>
            <person name="Nusbaum C."/>
            <person name="Young S."/>
            <person name="Wilkinson J."/>
            <person name="Worley K.C."/>
            <person name="Kovar C.L."/>
            <person name="Muzny D.M."/>
            <person name="Gibbs R.A."/>
            <person name="Cree A."/>
            <person name="Dihn H.H."/>
            <person name="Fowler G."/>
            <person name="Jhangiani S."/>
            <person name="Joshi V."/>
            <person name="Lee S."/>
            <person name="Lewis L.R."/>
            <person name="Nazareth L.V."/>
            <person name="Okwuonu G."/>
            <person name="Santibanez J."/>
            <person name="Warren W.C."/>
            <person name="Mardis E.R."/>
            <person name="Weinstock G.M."/>
            <person name="Wilson R.K."/>
            <person name="Delehaunty K."/>
            <person name="Dooling D."/>
            <person name="Fronik C."/>
            <person name="Fulton L."/>
            <person name="Fulton B."/>
            <person name="Graves T."/>
            <person name="Minx P."/>
            <person name="Sodergren E."/>
            <person name="Birney E."/>
            <person name="Margulies E.H."/>
            <person name="Herrero J."/>
            <person name="Green E.D."/>
            <person name="Haussler D."/>
            <person name="Siepel A."/>
            <person name="Goldman N."/>
            <person name="Pollard K.S."/>
            <person name="Pedersen J.S."/>
            <person name="Lander E.S."/>
            <person name="Kellis M."/>
        </authorList>
    </citation>
    <scope>NUCLEOTIDE SEQUENCE [LARGE SCALE GENOMIC DNA]</scope>
</reference>
<dbReference type="Pfam" id="PF00648">
    <property type="entry name" value="Peptidase_C2"/>
    <property type="match status" value="1"/>
</dbReference>
<dbReference type="FunFam" id="3.90.70.10:FF:000027">
    <property type="entry name" value="Calpain 5"/>
    <property type="match status" value="1"/>
</dbReference>
<organism evidence="11 12">
    <name type="scientific">Myotis lucifugus</name>
    <name type="common">Little brown bat</name>
    <dbReference type="NCBI Taxonomy" id="59463"/>
    <lineage>
        <taxon>Eukaryota</taxon>
        <taxon>Metazoa</taxon>
        <taxon>Chordata</taxon>
        <taxon>Craniata</taxon>
        <taxon>Vertebrata</taxon>
        <taxon>Euteleostomi</taxon>
        <taxon>Mammalia</taxon>
        <taxon>Eutheria</taxon>
        <taxon>Laurasiatheria</taxon>
        <taxon>Chiroptera</taxon>
        <taxon>Yangochiroptera</taxon>
        <taxon>Vespertilionidae</taxon>
        <taxon>Myotis</taxon>
    </lineage>
</organism>
<dbReference type="PROSITE" id="PS00139">
    <property type="entry name" value="THIOL_PROTEASE_CYS"/>
    <property type="match status" value="1"/>
</dbReference>
<dbReference type="SUPFAM" id="SSF49562">
    <property type="entry name" value="C2 domain (Calcium/lipid-binding domain, CaLB)"/>
    <property type="match status" value="1"/>
</dbReference>
<dbReference type="InterPro" id="IPR022682">
    <property type="entry name" value="Calpain_domain_III"/>
</dbReference>
<evidence type="ECO:0000256" key="1">
    <source>
        <dbReference type="ARBA" id="ARBA00002989"/>
    </source>
</evidence>
<dbReference type="GO" id="GO:0009986">
    <property type="term" value="C:cell surface"/>
    <property type="evidence" value="ECO:0007669"/>
    <property type="project" value="Ensembl"/>
</dbReference>
<reference evidence="11" key="2">
    <citation type="submission" date="2025-08" db="UniProtKB">
        <authorList>
            <consortium name="Ensembl"/>
        </authorList>
    </citation>
    <scope>IDENTIFICATION</scope>
</reference>
<proteinExistence type="inferred from homology"/>
<dbReference type="Pfam" id="PF01067">
    <property type="entry name" value="Calpain_III"/>
    <property type="match status" value="1"/>
</dbReference>
<gene>
    <name evidence="11" type="primary">CAPN5</name>
</gene>
<dbReference type="EMBL" id="AAPE02022778">
    <property type="status" value="NOT_ANNOTATED_CDS"/>
    <property type="molecule type" value="Genomic_DNA"/>
</dbReference>
<dbReference type="InterPro" id="IPR000008">
    <property type="entry name" value="C2_dom"/>
</dbReference>
<dbReference type="Proteomes" id="UP000001074">
    <property type="component" value="Unassembled WGS sequence"/>
</dbReference>
<sequence length="640" mass="72143">PWAAATMFSCVKPYEEQNYSALKRACRRRKVLFEDPNFPATDDSLYYKGTPGPGVRWKRPKDICQDPRLFVDGISSHDLHQGQVGNCWFVAACSSLASRESLWQKVSLGWCRAEAGPEHRNRLVGRFAFLLWGEVDCHLGSLPPPRNKDLLKLLGHSDLPRCLQLQAWGRLAGCYQALDGGNTADALVDFTGGVSEPIDLTEGDFANDEAKRNALFERMLKVHSRGGLISASIKAVTAADMEVRLACGLVKGHAYAITDVRKVRLGHGLLAFFKSEKLDMIRLRNPWGEREWNGPWSDTSEEWREGEQERAGEMVQAPQQPWMTFQDVCQYFTDIIKCRLLNTSYLSIHKTWEEARLRGAWTRHEDPWQNRSGGCINHKDTFFQNPQVGFLVPKPGIKGVLHPLMSRKYKSTRRDGQGENHIVIGDSSCPVEENRQYRMHSLQHRAASSIYINSRSVFLRTDQRAGRYVIIPTTFEPGHTGEFLLRVFTDVPSNCRELCLDEPPRSCWSSLCGYPQLVTQVHVLGAAGLKDSPTGANSYVIIKCEGHKVHSAMQKGTSTPEYDVKGIFYRKKPGQPITVQIWNHRVLKDEFLGQVQLKADPDDLQALHTLHLRDRDSRQPSDLPGTIAVRILSSATLTAV</sequence>
<dbReference type="OMA" id="RMHVAQQ"/>
<dbReference type="CDD" id="cd00044">
    <property type="entry name" value="CysPc"/>
    <property type="match status" value="1"/>
</dbReference>
<evidence type="ECO:0000259" key="9">
    <source>
        <dbReference type="PROSITE" id="PS50004"/>
    </source>
</evidence>
<keyword evidence="5 8" id="KW-0788">Thiol protease</keyword>